<comment type="caution">
    <text evidence="1">The sequence shown here is derived from an EMBL/GenBank/DDBJ whole genome shotgun (WGS) entry which is preliminary data.</text>
</comment>
<proteinExistence type="predicted"/>
<dbReference type="AlphaFoldDB" id="A0A4Q0AK36"/>
<protein>
    <submittedName>
        <fullName evidence="1">Uncharacterized protein</fullName>
    </submittedName>
</protein>
<keyword evidence="2" id="KW-1185">Reference proteome</keyword>
<dbReference type="EMBL" id="SCKW01000002">
    <property type="protein sequence ID" value="RWZ79817.1"/>
    <property type="molecule type" value="Genomic_DNA"/>
</dbReference>
<dbReference type="Proteomes" id="UP000289269">
    <property type="component" value="Unassembled WGS sequence"/>
</dbReference>
<evidence type="ECO:0000313" key="1">
    <source>
        <dbReference type="EMBL" id="RWZ79817.1"/>
    </source>
</evidence>
<sequence>MQIIDKTLRKLGRHSLVFATAAADDDELLRSIEDSAASNSLTLEETPDYAQLAGFWEKVEQDLKSDPKWFDFA</sequence>
<name>A0A4Q0AK36_9BACT</name>
<organism evidence="1 2">
    <name type="scientific">Candidatus Chaera renei</name>
    <dbReference type="NCBI Taxonomy" id="2506947"/>
    <lineage>
        <taxon>Bacteria</taxon>
        <taxon>Candidatus Saccharimonadota</taxon>
        <taxon>Candidatus Saccharimonadia</taxon>
        <taxon>Candidatus Saccharimonadales</taxon>
        <taxon>Candidatus Saccharimonadaceae</taxon>
        <taxon>Candidatus Chaera</taxon>
    </lineage>
</organism>
<accession>A0A4Q0AK36</accession>
<evidence type="ECO:0000313" key="2">
    <source>
        <dbReference type="Proteomes" id="UP000289269"/>
    </source>
</evidence>
<gene>
    <name evidence="1" type="ORF">EOT04_00295</name>
</gene>
<reference evidence="1" key="1">
    <citation type="submission" date="2019-01" db="EMBL/GenBank/DDBJ databases">
        <title>Genomic signatures and co-occurrence patterns of the ultra-small Saccharimodia (Patescibacteria phylum) suggest a symbiotic lifestyle.</title>
        <authorList>
            <person name="Lemos L."/>
            <person name="Medeiros J."/>
            <person name="Andreote F."/>
            <person name="Fernandes G."/>
            <person name="Varani A."/>
            <person name="Oliveira G."/>
            <person name="Pylro V."/>
        </authorList>
    </citation>
    <scope>NUCLEOTIDE SEQUENCE [LARGE SCALE GENOMIC DNA]</scope>
    <source>
        <strain evidence="1">AMD01</strain>
    </source>
</reference>